<keyword evidence="3" id="KW-1003">Cell membrane</keyword>
<feature type="compositionally biased region" description="Polar residues" evidence="8">
    <location>
        <begin position="646"/>
        <end position="666"/>
    </location>
</feature>
<dbReference type="InterPro" id="IPR022248">
    <property type="entry name" value="TNF_rcpt_RELT"/>
</dbReference>
<feature type="compositionally biased region" description="Basic residues" evidence="8">
    <location>
        <begin position="240"/>
        <end position="255"/>
    </location>
</feature>
<protein>
    <recommendedName>
        <fullName evidence="12">RELT like 2</fullName>
    </recommendedName>
</protein>
<evidence type="ECO:0000256" key="1">
    <source>
        <dbReference type="ARBA" id="ARBA00004162"/>
    </source>
</evidence>
<accession>A0A5J5D3A8</accession>
<dbReference type="AlphaFoldDB" id="A0A5J5D3A8"/>
<feature type="compositionally biased region" description="Low complexity" evidence="8">
    <location>
        <begin position="541"/>
        <end position="569"/>
    </location>
</feature>
<feature type="compositionally biased region" description="Polar residues" evidence="8">
    <location>
        <begin position="737"/>
        <end position="746"/>
    </location>
</feature>
<sequence>SRPKDTDRLQPWDSISAAGPAVSLPRLPACLPGCLRDSDVMCLSAGPLDRRRSRAVVDWCMDRMSWRMMQCAATLTEDSSDALLQELVMFLLQEEDLRTLEASGVEEHPLPYMIFVVVFLFFLTGLLGFLICHLLKKQGYRCRTGDMDDPDEEEEEEKKLGGNADDEDEDNQDTVEQILKCIIENEANMEAFNEMFGNQNVCVRHDPRMRKESIGGVPPHHHTVHSGTDHNSCHLCAQVRSKKGRRQSRTPRSKQRPGEQTVFSVGRFRVTHTDKKLHGGPNPLVSSGDQLDQSQDSDDRKEGGYNLRSMFKDVRPPLEGSNGVAPNVGKRRKSLGIFGLRRGSDPVGNKFREGTGTESGGVRFAIQQQPVVLEEVFQAENIALERGTKPGIKPKIATSKSQTLASPQREPKTSGSVHSPSTQSKDQTQGSTSAPERGVKDEPSPEPRTNLSVPLSVGTTATLAPSSLHIPSPAFKTTEKQGDVGGKVLKNEEAFDPGPQQTSTPIAPMPGSIPGVTHTGQPDPCSSTGFPVTRTPPDPSSSPDLESGCGASLALISLGSSPPSSVSLLQTPISPVPFTPSPKISSRHTPSEYALTPSPKLPSGRAMSSQSPILSSSYGKSASPLQARTPSPALTASPKLDIMPVSPQTRSTSTADQNMSFGSSPCPTLKPGIETFVASMAKGDMISKPFSLKEQELEKARIQKTEEKTEIIRPGILKTAKPPPVKDDSKGPAPDSSIDQLSKNRMSSLPLSSSIPLSPSSPIGSIISSVTIVKASPDSKREFSVVTMAEEKESSTSIKDKIGSTSELRVKSEKNVPGISPALSRGGEVYVSGVGQPESESGKTPGAEVNPRVSQEKDDMVEMEDIRDCKVTQVNEAERVVEELEKLDNTWSKQD</sequence>
<comment type="subcellular location">
    <subcellularLocation>
        <location evidence="1">Cell membrane</location>
        <topology evidence="1">Single-pass membrane protein</topology>
    </subcellularLocation>
</comment>
<organism evidence="10 11">
    <name type="scientific">Etheostoma spectabile</name>
    <name type="common">orangethroat darter</name>
    <dbReference type="NCBI Taxonomy" id="54343"/>
    <lineage>
        <taxon>Eukaryota</taxon>
        <taxon>Metazoa</taxon>
        <taxon>Chordata</taxon>
        <taxon>Craniata</taxon>
        <taxon>Vertebrata</taxon>
        <taxon>Euteleostomi</taxon>
        <taxon>Actinopterygii</taxon>
        <taxon>Neopterygii</taxon>
        <taxon>Teleostei</taxon>
        <taxon>Neoteleostei</taxon>
        <taxon>Acanthomorphata</taxon>
        <taxon>Eupercaria</taxon>
        <taxon>Perciformes</taxon>
        <taxon>Percoidei</taxon>
        <taxon>Percidae</taxon>
        <taxon>Etheostomatinae</taxon>
        <taxon>Etheostoma</taxon>
    </lineage>
</organism>
<keyword evidence="6 9" id="KW-0472">Membrane</keyword>
<feature type="compositionally biased region" description="Basic and acidic residues" evidence="8">
    <location>
        <begin position="701"/>
        <end position="711"/>
    </location>
</feature>
<dbReference type="PANTHER" id="PTHR31481:SF0">
    <property type="entry name" value="RELT-LIKE PROTEIN 2"/>
    <property type="match status" value="1"/>
</dbReference>
<evidence type="ECO:0000313" key="11">
    <source>
        <dbReference type="Proteomes" id="UP000327493"/>
    </source>
</evidence>
<reference evidence="10 11" key="1">
    <citation type="submission" date="2019-08" db="EMBL/GenBank/DDBJ databases">
        <title>A chromosome-level genome assembly, high-density linkage maps, and genome scans reveal the genomic architecture of hybrid incompatibilities underlying speciation via character displacement in darters (Percidae: Etheostominae).</title>
        <authorList>
            <person name="Moran R.L."/>
            <person name="Catchen J.M."/>
            <person name="Fuller R.C."/>
        </authorList>
    </citation>
    <scope>NUCLEOTIDE SEQUENCE [LARGE SCALE GENOMIC DNA]</scope>
    <source>
        <strain evidence="10">EspeVRDwgs_2016</strain>
        <tissue evidence="10">Muscle</tissue>
    </source>
</reference>
<dbReference type="InterPro" id="IPR042313">
    <property type="entry name" value="RELL2"/>
</dbReference>
<comment type="similarity">
    <text evidence="2">Belongs to the RELT family.</text>
</comment>
<comment type="caution">
    <text evidence="10">The sequence shown here is derived from an EMBL/GenBank/DDBJ whole genome shotgun (WGS) entry which is preliminary data.</text>
</comment>
<feature type="transmembrane region" description="Helical" evidence="9">
    <location>
        <begin position="112"/>
        <end position="135"/>
    </location>
</feature>
<dbReference type="EMBL" id="VOFY01000010">
    <property type="protein sequence ID" value="KAA8589202.1"/>
    <property type="molecule type" value="Genomic_DNA"/>
</dbReference>
<evidence type="ECO:0000313" key="10">
    <source>
        <dbReference type="EMBL" id="KAA8589202.1"/>
    </source>
</evidence>
<feature type="region of interest" description="Disordered" evidence="8">
    <location>
        <begin position="390"/>
        <end position="668"/>
    </location>
</feature>
<evidence type="ECO:0000256" key="6">
    <source>
        <dbReference type="ARBA" id="ARBA00023136"/>
    </source>
</evidence>
<dbReference type="PANTHER" id="PTHR31481">
    <property type="entry name" value="RELT-LIKE PROTEIN 2 RELL2"/>
    <property type="match status" value="1"/>
</dbReference>
<feature type="region of interest" description="Disordered" evidence="8">
    <location>
        <begin position="701"/>
        <end position="763"/>
    </location>
</feature>
<feature type="compositionally biased region" description="Acidic residues" evidence="8">
    <location>
        <begin position="147"/>
        <end position="156"/>
    </location>
</feature>
<evidence type="ECO:0000256" key="9">
    <source>
        <dbReference type="SAM" id="Phobius"/>
    </source>
</evidence>
<name>A0A5J5D3A8_9PERO</name>
<evidence type="ECO:0000256" key="8">
    <source>
        <dbReference type="SAM" id="MobiDB-lite"/>
    </source>
</evidence>
<evidence type="ECO:0000256" key="7">
    <source>
        <dbReference type="SAM" id="Coils"/>
    </source>
</evidence>
<keyword evidence="4 9" id="KW-0812">Transmembrane</keyword>
<evidence type="ECO:0000256" key="4">
    <source>
        <dbReference type="ARBA" id="ARBA00022692"/>
    </source>
</evidence>
<feature type="region of interest" description="Disordered" evidence="8">
    <location>
        <begin position="833"/>
        <end position="859"/>
    </location>
</feature>
<evidence type="ECO:0000256" key="3">
    <source>
        <dbReference type="ARBA" id="ARBA00022475"/>
    </source>
</evidence>
<proteinExistence type="inferred from homology"/>
<evidence type="ECO:0008006" key="12">
    <source>
        <dbReference type="Google" id="ProtNLM"/>
    </source>
</evidence>
<dbReference type="GO" id="GO:1900745">
    <property type="term" value="P:positive regulation of p38MAPK cascade"/>
    <property type="evidence" value="ECO:0007669"/>
    <property type="project" value="InterPro"/>
</dbReference>
<feature type="compositionally biased region" description="Polar residues" evidence="8">
    <location>
        <begin position="447"/>
        <end position="465"/>
    </location>
</feature>
<feature type="region of interest" description="Disordered" evidence="8">
    <location>
        <begin position="211"/>
        <end position="357"/>
    </location>
</feature>
<keyword evidence="7" id="KW-0175">Coiled coil</keyword>
<feature type="compositionally biased region" description="Polar residues" evidence="8">
    <location>
        <begin position="518"/>
        <end position="530"/>
    </location>
</feature>
<gene>
    <name evidence="10" type="ORF">FQN60_010547</name>
</gene>
<feature type="compositionally biased region" description="Polar residues" evidence="8">
    <location>
        <begin position="413"/>
        <end position="434"/>
    </location>
</feature>
<evidence type="ECO:0000256" key="2">
    <source>
        <dbReference type="ARBA" id="ARBA00008688"/>
    </source>
</evidence>
<dbReference type="Proteomes" id="UP000327493">
    <property type="component" value="Chromosome 10"/>
</dbReference>
<feature type="non-terminal residue" evidence="10">
    <location>
        <position position="1"/>
    </location>
</feature>
<feature type="coiled-coil region" evidence="7">
    <location>
        <begin position="867"/>
        <end position="894"/>
    </location>
</feature>
<feature type="compositionally biased region" description="Polar residues" evidence="8">
    <location>
        <begin position="606"/>
        <end position="634"/>
    </location>
</feature>
<dbReference type="GO" id="GO:0010811">
    <property type="term" value="P:positive regulation of cell-substrate adhesion"/>
    <property type="evidence" value="ECO:0007669"/>
    <property type="project" value="TreeGrafter"/>
</dbReference>
<keyword evidence="11" id="KW-1185">Reference proteome</keyword>
<dbReference type="Pfam" id="PF12606">
    <property type="entry name" value="RELT"/>
    <property type="match status" value="1"/>
</dbReference>
<evidence type="ECO:0000256" key="5">
    <source>
        <dbReference type="ARBA" id="ARBA00022989"/>
    </source>
</evidence>
<feature type="compositionally biased region" description="Low complexity" evidence="8">
    <location>
        <begin position="747"/>
        <end position="763"/>
    </location>
</feature>
<feature type="region of interest" description="Disordered" evidence="8">
    <location>
        <begin position="143"/>
        <end position="171"/>
    </location>
</feature>
<keyword evidence="5 9" id="KW-1133">Transmembrane helix</keyword>
<dbReference type="GO" id="GO:0005886">
    <property type="term" value="C:plasma membrane"/>
    <property type="evidence" value="ECO:0007669"/>
    <property type="project" value="UniProtKB-SubCell"/>
</dbReference>